<evidence type="ECO:0000313" key="4">
    <source>
        <dbReference type="Proteomes" id="UP000464053"/>
    </source>
</evidence>
<dbReference type="SUPFAM" id="SSF51126">
    <property type="entry name" value="Pectin lyase-like"/>
    <property type="match status" value="1"/>
</dbReference>
<gene>
    <name evidence="3" type="primary">hxuA</name>
    <name evidence="3" type="ORF">C7M51_00688</name>
</gene>
<accession>A0A6P1PXH0</accession>
<dbReference type="KEGG" id="mint:C7M51_00688"/>
<feature type="domain" description="Filamentous haemagglutinin FhaB/tRNA nuclease CdiA-like TPS" evidence="2">
    <location>
        <begin position="23"/>
        <end position="134"/>
    </location>
</feature>
<dbReference type="InterPro" id="IPR011050">
    <property type="entry name" value="Pectin_lyase_fold/virulence"/>
</dbReference>
<evidence type="ECO:0000259" key="2">
    <source>
        <dbReference type="SMART" id="SM00912"/>
    </source>
</evidence>
<reference evidence="3 4" key="1">
    <citation type="submission" date="2018-03" db="EMBL/GenBank/DDBJ databases">
        <title>Pantoea intestinalis SRCM103226 isolated form the mealworm.</title>
        <authorList>
            <person name="Jeong D.-Y."/>
            <person name="Kim J.W."/>
        </authorList>
    </citation>
    <scope>NUCLEOTIDE SEQUENCE [LARGE SCALE GENOMIC DNA]</scope>
    <source>
        <strain evidence="3 4">SRCM103226</strain>
    </source>
</reference>
<dbReference type="SMART" id="SM00912">
    <property type="entry name" value="Haemagg_act"/>
    <property type="match status" value="1"/>
</dbReference>
<dbReference type="OrthoDB" id="218680at2"/>
<dbReference type="EMBL" id="CP028271">
    <property type="protein sequence ID" value="QHM70415.1"/>
    <property type="molecule type" value="Genomic_DNA"/>
</dbReference>
<keyword evidence="1" id="KW-0732">Signal</keyword>
<feature type="chain" id="PRO_5026922114" evidence="1">
    <location>
        <begin position="26"/>
        <end position="911"/>
    </location>
</feature>
<evidence type="ECO:0000256" key="1">
    <source>
        <dbReference type="SAM" id="SignalP"/>
    </source>
</evidence>
<name>A0A6P1PXH0_9GAMM</name>
<dbReference type="Gene3D" id="2.160.20.10">
    <property type="entry name" value="Single-stranded right-handed beta-helix, Pectin lyase-like"/>
    <property type="match status" value="1"/>
</dbReference>
<dbReference type="InterPro" id="IPR050909">
    <property type="entry name" value="Bact_Autotransporter_VF"/>
</dbReference>
<dbReference type="Pfam" id="PF05860">
    <property type="entry name" value="TPS"/>
    <property type="match status" value="1"/>
</dbReference>
<proteinExistence type="predicted"/>
<dbReference type="InterPro" id="IPR012334">
    <property type="entry name" value="Pectin_lyas_fold"/>
</dbReference>
<dbReference type="PROSITE" id="PS51257">
    <property type="entry name" value="PROKAR_LIPOPROTEIN"/>
    <property type="match status" value="1"/>
</dbReference>
<dbReference type="NCBIfam" id="TIGR01901">
    <property type="entry name" value="adhes_NPXG"/>
    <property type="match status" value="1"/>
</dbReference>
<evidence type="ECO:0000313" key="3">
    <source>
        <dbReference type="EMBL" id="QHM70415.1"/>
    </source>
</evidence>
<sequence>MNHKKMDLNPLALAVTLAFTSCAYATGTGTIAKGTGSITHTQNGTQVNQQSDKMVINWDNMDVGRNETLNFNQPGANSAVLNRINSINATQIKGALNANGRVIIVNPNGVLIGNGATVNVGSLIASALNIDDNAFMNNIFQFSGKSQGKVTNEGNITASQSVALIGGGEISNQGKIQSEAGSIHLAAGDSITLQFPARGNMKVKVNKGSLRALIKNGGLLATKNGAITLTAWATDTLTRSAINNSGVIEANNFTFNDSGIYLDSMGTGTMELAGSLSGKSINASADAVTVNNGATLAGSVGITAKASDSYVKLGDARFTQNVNITADNLISEAKESAPQFAVGSQLTVKAASEQQNLSTGDMQVNQPGAKGEGKISGTIINALAENKGSLNIETNKGDIIVNNPALKYEVLSLTSKSGNVVIDNDLHGEALIVNSGNFAQSDTGHIKMNKDVLIYAKNNVIQKANIQAANSVEINSLAGNFFQAKGAKSSADKVILHADKMQLNGDVMANGLSISADNSFTQGAGASLTANTASLMGGDFMLTAGDNQLDSLYFNLNSLNLATGYDTHLGAYSAAMGSLTVNSAKNVTVNNLTAVGKIDIGAQNITLNPYATITGFDDISLSAQNNVQFSGDINASGSLVINAENITAVETPNRWVLQPVLTGDHGVTLTARNDINVGDIFTYNDRANVTLTGNNIKANSVFATNDFSANAAGNITLAKAVSNYNINAVAQGNIEVDSLQTIAGDISLTAKNDVVYSGDISSGGNLVLTGGSIRAQAPQNKWLSQPQLSGNGDIALIADKDIKVGYISNYGKNSSIILGAVNVSADDVLAGDSFSVKATDTINLGQATARNVSLMANGDINWNDITAFSSIKASSQNGAIYYTNLYAPVENTQLSASKGVYINKWTPWWMW</sequence>
<feature type="signal peptide" evidence="1">
    <location>
        <begin position="1"/>
        <end position="25"/>
    </location>
</feature>
<dbReference type="PANTHER" id="PTHR12338">
    <property type="entry name" value="AUTOTRANSPORTER"/>
    <property type="match status" value="1"/>
</dbReference>
<dbReference type="AlphaFoldDB" id="A0A6P1PXH0"/>
<dbReference type="InterPro" id="IPR008638">
    <property type="entry name" value="FhaB/CdiA-like_TPS"/>
</dbReference>
<organism evidence="3 4">
    <name type="scientific">Mixta intestinalis</name>
    <dbReference type="NCBI Taxonomy" id="1615494"/>
    <lineage>
        <taxon>Bacteria</taxon>
        <taxon>Pseudomonadati</taxon>
        <taxon>Pseudomonadota</taxon>
        <taxon>Gammaproteobacteria</taxon>
        <taxon>Enterobacterales</taxon>
        <taxon>Erwiniaceae</taxon>
        <taxon>Mixta</taxon>
    </lineage>
</organism>
<dbReference type="RefSeq" id="WP_160620517.1">
    <property type="nucleotide sequence ID" value="NZ_CP028271.1"/>
</dbReference>
<dbReference type="PANTHER" id="PTHR12338:SF5">
    <property type="entry name" value="ANTIGEN 43-RELATED"/>
    <property type="match status" value="1"/>
</dbReference>
<dbReference type="Proteomes" id="UP000464053">
    <property type="component" value="Chromosome"/>
</dbReference>
<protein>
    <submittedName>
        <fullName evidence="3">Heme/hemopexin-binding protein</fullName>
    </submittedName>
</protein>
<keyword evidence="4" id="KW-1185">Reference proteome</keyword>